<accession>A0A7I7QWW9</accession>
<sequence length="576" mass="61778">MSSQNGQSQRNLRLPGSVAEILASPEGPEVGAFFDLDGTLVAGFTGVLMTRDRLRRRQMGVGEFFGMVQAGLNHQLGRSEFEDLIGKGARMLHGNSLADLDELGERLFVQSVQSRIYPEMREMVRAHMTRGHTVVLSSSALTVQVEPVARFLGITNVLSNQFETDDDGLVTGEVRRPIIWGPGKARAVQNFAAANGVDLAKSYFYADGDEDVALMYLVGNPRPTNPAGKLQAVAMKRGWPVLRFTSRSGSSPVSQIRTVAAIASLVPAAAGAIGVGLLTRNRRTGVNFFTSTWSRLLMTVIGIDLNVIGEENLTAARPAVFLFNHRNQADPLIAGRLISDNFTSVGKKELENDPLMGTVGKVMDAAFIDRDDPKAAIEGLRKVEELAQKGLSVLIAPEGTRLDTTEVGEFKKGPFRIAMAAGIPIVPIVIRNAEIIAERDSSTFNAGSVDVAVFPPIPVDDWTTDNLSDRIAEVRQLYLDTLRDWPYDGLPEMPLYAAKRAPAKKAAAKKAPAKKAPAKKAPAKKTAAKKAPAKAVGADASTAAPAKPRKAPAKKATPNDAAAQSDSATRTVKGRP</sequence>
<evidence type="ECO:0000256" key="4">
    <source>
        <dbReference type="ARBA" id="ARBA00022801"/>
    </source>
</evidence>
<dbReference type="SUPFAM" id="SSF69593">
    <property type="entry name" value="Glycerol-3-phosphate (1)-acyltransferase"/>
    <property type="match status" value="1"/>
</dbReference>
<dbReference type="InterPro" id="IPR002123">
    <property type="entry name" value="Plipid/glycerol_acylTrfase"/>
</dbReference>
<evidence type="ECO:0000313" key="10">
    <source>
        <dbReference type="Proteomes" id="UP000467193"/>
    </source>
</evidence>
<dbReference type="KEGG" id="msei:MSEDJ_49690"/>
<dbReference type="PANTHER" id="PTHR10434">
    <property type="entry name" value="1-ACYL-SN-GLYCEROL-3-PHOSPHATE ACYLTRANSFERASE"/>
    <property type="match status" value="1"/>
</dbReference>
<dbReference type="InterPro" id="IPR036412">
    <property type="entry name" value="HAD-like_sf"/>
</dbReference>
<keyword evidence="2 9" id="KW-0808">Transferase</keyword>
<dbReference type="GO" id="GO:0016787">
    <property type="term" value="F:hydrolase activity"/>
    <property type="evidence" value="ECO:0007669"/>
    <property type="project" value="UniProtKB-KW"/>
</dbReference>
<dbReference type="EMBL" id="AP022588">
    <property type="protein sequence ID" value="BBY30873.1"/>
    <property type="molecule type" value="Genomic_DNA"/>
</dbReference>
<keyword evidence="4" id="KW-0378">Hydrolase</keyword>
<proteinExistence type="inferred from homology"/>
<dbReference type="GO" id="GO:0006654">
    <property type="term" value="P:phosphatidic acid biosynthetic process"/>
    <property type="evidence" value="ECO:0007669"/>
    <property type="project" value="TreeGrafter"/>
</dbReference>
<dbReference type="Pfam" id="PF01553">
    <property type="entry name" value="Acyltransferase"/>
    <property type="match status" value="1"/>
</dbReference>
<dbReference type="InterPro" id="IPR006385">
    <property type="entry name" value="HAD_hydro_SerB1"/>
</dbReference>
<dbReference type="SMART" id="SM00563">
    <property type="entry name" value="PlsC"/>
    <property type="match status" value="1"/>
</dbReference>
<dbReference type="GO" id="GO:0003841">
    <property type="term" value="F:1-acylglycerol-3-phosphate O-acyltransferase activity"/>
    <property type="evidence" value="ECO:0007669"/>
    <property type="project" value="TreeGrafter"/>
</dbReference>
<feature type="compositionally biased region" description="Basic residues" evidence="7">
    <location>
        <begin position="506"/>
        <end position="532"/>
    </location>
</feature>
<comment type="similarity">
    <text evidence="1">Belongs to the HAD-like hydrolase superfamily. SerB family.</text>
</comment>
<organism evidence="9 10">
    <name type="scientific">Mycolicibacterium sediminis</name>
    <dbReference type="NCBI Taxonomy" id="1286180"/>
    <lineage>
        <taxon>Bacteria</taxon>
        <taxon>Bacillati</taxon>
        <taxon>Actinomycetota</taxon>
        <taxon>Actinomycetes</taxon>
        <taxon>Mycobacteriales</taxon>
        <taxon>Mycobacteriaceae</taxon>
        <taxon>Mycolicibacterium</taxon>
    </lineage>
</organism>
<evidence type="ECO:0000256" key="5">
    <source>
        <dbReference type="ARBA" id="ARBA00022842"/>
    </source>
</evidence>
<dbReference type="CDD" id="cd02612">
    <property type="entry name" value="HAD_PGPPase"/>
    <property type="match status" value="1"/>
</dbReference>
<reference evidence="9 10" key="1">
    <citation type="journal article" date="2019" name="Emerg. Microbes Infect.">
        <title>Comprehensive subspecies identification of 175 nontuberculous mycobacteria species based on 7547 genomic profiles.</title>
        <authorList>
            <person name="Matsumoto Y."/>
            <person name="Kinjo T."/>
            <person name="Motooka D."/>
            <person name="Nabeya D."/>
            <person name="Jung N."/>
            <person name="Uechi K."/>
            <person name="Horii T."/>
            <person name="Iida T."/>
            <person name="Fujita J."/>
            <person name="Nakamura S."/>
        </authorList>
    </citation>
    <scope>NUCLEOTIDE SEQUENCE [LARGE SCALE GENOMIC DNA]</scope>
    <source>
        <strain evidence="9 10">JCM 17899</strain>
    </source>
</reference>
<keyword evidence="5" id="KW-0460">Magnesium</keyword>
<name>A0A7I7QWW9_9MYCO</name>
<feature type="compositionally biased region" description="Low complexity" evidence="7">
    <location>
        <begin position="533"/>
        <end position="546"/>
    </location>
</feature>
<keyword evidence="10" id="KW-1185">Reference proteome</keyword>
<dbReference type="PANTHER" id="PTHR10434:SF66">
    <property type="entry name" value="PHOSPHOLIPID_GLYCEROL ACYLTRANSFERASE DOMAIN-CONTAINING PROTEIN"/>
    <property type="match status" value="1"/>
</dbReference>
<keyword evidence="6 9" id="KW-0012">Acyltransferase</keyword>
<dbReference type="GO" id="GO:0046872">
    <property type="term" value="F:metal ion binding"/>
    <property type="evidence" value="ECO:0007669"/>
    <property type="project" value="UniProtKB-KW"/>
</dbReference>
<dbReference type="RefSeq" id="WP_163800440.1">
    <property type="nucleotide sequence ID" value="NZ_AP022588.1"/>
</dbReference>
<dbReference type="NCBIfam" id="TIGR01488">
    <property type="entry name" value="HAD-SF-IB"/>
    <property type="match status" value="1"/>
</dbReference>
<protein>
    <submittedName>
        <fullName evidence="9">Acyltransferase</fullName>
    </submittedName>
</protein>
<dbReference type="SUPFAM" id="SSF56784">
    <property type="entry name" value="HAD-like"/>
    <property type="match status" value="1"/>
</dbReference>
<evidence type="ECO:0000313" key="9">
    <source>
        <dbReference type="EMBL" id="BBY30873.1"/>
    </source>
</evidence>
<evidence type="ECO:0000256" key="2">
    <source>
        <dbReference type="ARBA" id="ARBA00022679"/>
    </source>
</evidence>
<dbReference type="Pfam" id="PF12710">
    <property type="entry name" value="HAD"/>
    <property type="match status" value="1"/>
</dbReference>
<dbReference type="FunFam" id="3.40.50.1000:FF:000025">
    <property type="entry name" value="HAD hydrolase, family IB"/>
    <property type="match status" value="1"/>
</dbReference>
<dbReference type="Proteomes" id="UP000467193">
    <property type="component" value="Chromosome"/>
</dbReference>
<evidence type="ECO:0000256" key="7">
    <source>
        <dbReference type="SAM" id="MobiDB-lite"/>
    </source>
</evidence>
<evidence type="ECO:0000256" key="3">
    <source>
        <dbReference type="ARBA" id="ARBA00022723"/>
    </source>
</evidence>
<evidence type="ECO:0000256" key="6">
    <source>
        <dbReference type="ARBA" id="ARBA00023315"/>
    </source>
</evidence>
<keyword evidence="3" id="KW-0479">Metal-binding</keyword>
<dbReference type="Gene3D" id="1.20.1440.100">
    <property type="entry name" value="SG protein - dephosphorylation function"/>
    <property type="match status" value="1"/>
</dbReference>
<feature type="region of interest" description="Disordered" evidence="7">
    <location>
        <begin position="506"/>
        <end position="576"/>
    </location>
</feature>
<dbReference type="NCBIfam" id="TIGR01490">
    <property type="entry name" value="HAD-SF-IB-hyp1"/>
    <property type="match status" value="1"/>
</dbReference>
<dbReference type="InterPro" id="IPR023214">
    <property type="entry name" value="HAD_sf"/>
</dbReference>
<evidence type="ECO:0000259" key="8">
    <source>
        <dbReference type="SMART" id="SM00563"/>
    </source>
</evidence>
<gene>
    <name evidence="9" type="ORF">MSEDJ_49690</name>
</gene>
<dbReference type="Gene3D" id="3.40.50.1000">
    <property type="entry name" value="HAD superfamily/HAD-like"/>
    <property type="match status" value="1"/>
</dbReference>
<dbReference type="AlphaFoldDB" id="A0A7I7QWW9"/>
<evidence type="ECO:0000256" key="1">
    <source>
        <dbReference type="ARBA" id="ARBA00009184"/>
    </source>
</evidence>
<dbReference type="CDD" id="cd07989">
    <property type="entry name" value="LPLAT_AGPAT-like"/>
    <property type="match status" value="1"/>
</dbReference>
<feature type="domain" description="Phospholipid/glycerol acyltransferase" evidence="8">
    <location>
        <begin position="319"/>
        <end position="433"/>
    </location>
</feature>